<keyword evidence="5" id="KW-1185">Reference proteome</keyword>
<comment type="caution">
    <text evidence="4">The sequence shown here is derived from an EMBL/GenBank/DDBJ whole genome shotgun (WGS) entry which is preliminary data.</text>
</comment>
<dbReference type="InterPro" id="IPR050511">
    <property type="entry name" value="AMPK_gamma/SDS23_families"/>
</dbReference>
<dbReference type="InterPro" id="IPR046342">
    <property type="entry name" value="CBS_dom_sf"/>
</dbReference>
<evidence type="ECO:0000313" key="5">
    <source>
        <dbReference type="Proteomes" id="UP000436088"/>
    </source>
</evidence>
<gene>
    <name evidence="4" type="ORF">F3Y22_tig00110413pilonHSYRG00029</name>
</gene>
<dbReference type="Proteomes" id="UP000436088">
    <property type="component" value="Unassembled WGS sequence"/>
</dbReference>
<sequence length="241" mass="26695">MAMVSVQLGRQSSMQDSPRSPEAKLGMQVEDLWDVQEPELSPNDKLNACFERIEIKSDASLADVVQILAQNKILSALVVDVDALEDATWMDRYIGIVEFAGIAVRDISGSFRWAPFLALQNSNTFLTMLLLLSKYKMNSVPVLDLEDGKIDNIITQSAVVHMLAECTGLHWFESMGSKKLSEIGLPTMSTKEIITVSDCIHQVFISNDSRLFMAIAITRMNIGNMSSECPDGHCALSVIHR</sequence>
<evidence type="ECO:0000313" key="4">
    <source>
        <dbReference type="EMBL" id="KAE8705969.1"/>
    </source>
</evidence>
<dbReference type="EMBL" id="VEPZ02000977">
    <property type="protein sequence ID" value="KAE8705969.1"/>
    <property type="molecule type" value="Genomic_DNA"/>
</dbReference>
<keyword evidence="2" id="KW-0129">CBS domain</keyword>
<keyword evidence="1" id="KW-0677">Repeat</keyword>
<dbReference type="AlphaFoldDB" id="A0A6A3ASU9"/>
<name>A0A6A3ASU9_HIBSY</name>
<evidence type="ECO:0000256" key="2">
    <source>
        <dbReference type="ARBA" id="ARBA00023122"/>
    </source>
</evidence>
<feature type="region of interest" description="Disordered" evidence="3">
    <location>
        <begin position="1"/>
        <end position="22"/>
    </location>
</feature>
<dbReference type="SUPFAM" id="SSF54631">
    <property type="entry name" value="CBS-domain pair"/>
    <property type="match status" value="1"/>
</dbReference>
<evidence type="ECO:0008006" key="6">
    <source>
        <dbReference type="Google" id="ProtNLM"/>
    </source>
</evidence>
<feature type="compositionally biased region" description="Polar residues" evidence="3">
    <location>
        <begin position="8"/>
        <end position="18"/>
    </location>
</feature>
<dbReference type="PANTHER" id="PTHR13780:SF36">
    <property type="entry name" value="CBS DOMAIN-CONTAINING PROTEIN"/>
    <property type="match status" value="1"/>
</dbReference>
<accession>A0A6A3ASU9</accession>
<evidence type="ECO:0000256" key="3">
    <source>
        <dbReference type="SAM" id="MobiDB-lite"/>
    </source>
</evidence>
<proteinExistence type="predicted"/>
<protein>
    <recommendedName>
        <fullName evidence="6">SNF1-related protein kinase regulatory subunit gamma-1</fullName>
    </recommendedName>
</protein>
<organism evidence="4 5">
    <name type="scientific">Hibiscus syriacus</name>
    <name type="common">Rose of Sharon</name>
    <dbReference type="NCBI Taxonomy" id="106335"/>
    <lineage>
        <taxon>Eukaryota</taxon>
        <taxon>Viridiplantae</taxon>
        <taxon>Streptophyta</taxon>
        <taxon>Embryophyta</taxon>
        <taxon>Tracheophyta</taxon>
        <taxon>Spermatophyta</taxon>
        <taxon>Magnoliopsida</taxon>
        <taxon>eudicotyledons</taxon>
        <taxon>Gunneridae</taxon>
        <taxon>Pentapetalae</taxon>
        <taxon>rosids</taxon>
        <taxon>malvids</taxon>
        <taxon>Malvales</taxon>
        <taxon>Malvaceae</taxon>
        <taxon>Malvoideae</taxon>
        <taxon>Hibiscus</taxon>
    </lineage>
</organism>
<evidence type="ECO:0000256" key="1">
    <source>
        <dbReference type="ARBA" id="ARBA00022737"/>
    </source>
</evidence>
<dbReference type="PANTHER" id="PTHR13780">
    <property type="entry name" value="AMP-ACTIVATED PROTEIN KINASE, GAMMA REGULATORY SUBUNIT"/>
    <property type="match status" value="1"/>
</dbReference>
<reference evidence="4" key="1">
    <citation type="submission" date="2019-09" db="EMBL/GenBank/DDBJ databases">
        <title>Draft genome information of white flower Hibiscus syriacus.</title>
        <authorList>
            <person name="Kim Y.-M."/>
        </authorList>
    </citation>
    <scope>NUCLEOTIDE SEQUENCE [LARGE SCALE GENOMIC DNA]</scope>
    <source>
        <strain evidence="4">YM2019G1</strain>
    </source>
</reference>